<dbReference type="Pfam" id="PF05175">
    <property type="entry name" value="MTS"/>
    <property type="match status" value="1"/>
</dbReference>
<keyword evidence="1 5" id="KW-0489">Methyltransferase</keyword>
<evidence type="ECO:0000256" key="2">
    <source>
        <dbReference type="ARBA" id="ARBA00022679"/>
    </source>
</evidence>
<dbReference type="CDD" id="cd02440">
    <property type="entry name" value="AdoMet_MTases"/>
    <property type="match status" value="1"/>
</dbReference>
<keyword evidence="5" id="KW-0689">Ribosomal protein</keyword>
<name>A0A1J5QEC4_9ZZZZ</name>
<comment type="caution">
    <text evidence="5">The sequence shown here is derived from an EMBL/GenBank/DDBJ whole genome shotgun (WGS) entry which is preliminary data.</text>
</comment>
<dbReference type="GO" id="GO:0005829">
    <property type="term" value="C:cytosol"/>
    <property type="evidence" value="ECO:0007669"/>
    <property type="project" value="TreeGrafter"/>
</dbReference>
<evidence type="ECO:0000259" key="4">
    <source>
        <dbReference type="Pfam" id="PF05175"/>
    </source>
</evidence>
<keyword evidence="5" id="KW-0687">Ribonucleoprotein</keyword>
<evidence type="ECO:0000313" key="5">
    <source>
        <dbReference type="EMBL" id="OIQ74317.1"/>
    </source>
</evidence>
<dbReference type="Gene3D" id="3.40.50.150">
    <property type="entry name" value="Vaccinia Virus protein VP39"/>
    <property type="match status" value="1"/>
</dbReference>
<dbReference type="InterPro" id="IPR004556">
    <property type="entry name" value="HemK-like"/>
</dbReference>
<proteinExistence type="predicted"/>
<dbReference type="PANTHER" id="PTHR47806">
    <property type="entry name" value="50S RIBOSOMAL PROTEIN L3 GLUTAMINE METHYLTRANSFERASE"/>
    <property type="match status" value="1"/>
</dbReference>
<dbReference type="InterPro" id="IPR007848">
    <property type="entry name" value="Small_mtfrase_dom"/>
</dbReference>
<dbReference type="EC" id="2.1.1.298" evidence="5"/>
<dbReference type="SUPFAM" id="SSF53335">
    <property type="entry name" value="S-adenosyl-L-methionine-dependent methyltransferases"/>
    <property type="match status" value="1"/>
</dbReference>
<accession>A0A1J5QEC4</accession>
<evidence type="ECO:0000256" key="1">
    <source>
        <dbReference type="ARBA" id="ARBA00022603"/>
    </source>
</evidence>
<keyword evidence="2 5" id="KW-0808">Transferase</keyword>
<dbReference type="NCBIfam" id="TIGR00536">
    <property type="entry name" value="hemK_fam"/>
    <property type="match status" value="1"/>
</dbReference>
<dbReference type="PROSITE" id="PS00092">
    <property type="entry name" value="N6_MTASE"/>
    <property type="match status" value="1"/>
</dbReference>
<keyword evidence="3" id="KW-0949">S-adenosyl-L-methionine</keyword>
<dbReference type="InterPro" id="IPR029063">
    <property type="entry name" value="SAM-dependent_MTases_sf"/>
</dbReference>
<sequence>MTVAQLIEASARQLEAAAVVFGHGTTCAFDEAAWLVLWCLDLPLNALLQADDSIAKKPVTQVQQAKVATLLEARIGTRKPAAYLTHEAWLQGVGFYADERAIVPRSLIAEVLVAGGLDCWLGETTRRVLDVCTGGASLAIIAAMVYPDVKVLASDLSAEALEVARINVDRHGLQQRISLRQCDGLPKTGTRYDLILCNPPYVNAQSMAALPPEFLAEPALALDGNRSGSSDGMDFIRPLLAQAAACMTEEAILVLEIGHERDHFEAAFPALEVIWLETSAGEDQVLLITRQALLAAQAPHSQPD</sequence>
<dbReference type="GO" id="GO:0032259">
    <property type="term" value="P:methylation"/>
    <property type="evidence" value="ECO:0007669"/>
    <property type="project" value="UniProtKB-KW"/>
</dbReference>
<dbReference type="AlphaFoldDB" id="A0A1J5QEC4"/>
<feature type="domain" description="Methyltransferase small" evidence="4">
    <location>
        <begin position="124"/>
        <end position="216"/>
    </location>
</feature>
<evidence type="ECO:0000256" key="3">
    <source>
        <dbReference type="ARBA" id="ARBA00022691"/>
    </source>
</evidence>
<organism evidence="5">
    <name type="scientific">mine drainage metagenome</name>
    <dbReference type="NCBI Taxonomy" id="410659"/>
    <lineage>
        <taxon>unclassified sequences</taxon>
        <taxon>metagenomes</taxon>
        <taxon>ecological metagenomes</taxon>
    </lineage>
</organism>
<protein>
    <submittedName>
        <fullName evidence="5">50S ribosomal protein L3 glutamine methyltransferase</fullName>
        <ecNumber evidence="5">2.1.1.298</ecNumber>
    </submittedName>
</protein>
<dbReference type="PANTHER" id="PTHR47806:SF1">
    <property type="entry name" value="RIBOSOMAL PROTEIN UL3 GLUTAMINE METHYLTRANSFERASE"/>
    <property type="match status" value="1"/>
</dbReference>
<reference evidence="5" key="1">
    <citation type="submission" date="2016-10" db="EMBL/GenBank/DDBJ databases">
        <title>Sequence of Gallionella enrichment culture.</title>
        <authorList>
            <person name="Poehlein A."/>
            <person name="Muehling M."/>
            <person name="Daniel R."/>
        </authorList>
    </citation>
    <scope>NUCLEOTIDE SEQUENCE</scope>
</reference>
<dbReference type="GO" id="GO:0036009">
    <property type="term" value="F:protein-glutamine N-methyltransferase activity"/>
    <property type="evidence" value="ECO:0007669"/>
    <property type="project" value="InterPro"/>
</dbReference>
<dbReference type="EMBL" id="MLJW01002550">
    <property type="protein sequence ID" value="OIQ74317.1"/>
    <property type="molecule type" value="Genomic_DNA"/>
</dbReference>
<dbReference type="GO" id="GO:0003676">
    <property type="term" value="F:nucleic acid binding"/>
    <property type="evidence" value="ECO:0007669"/>
    <property type="project" value="InterPro"/>
</dbReference>
<dbReference type="NCBIfam" id="TIGR03533">
    <property type="entry name" value="L3_gln_methyl"/>
    <property type="match status" value="1"/>
</dbReference>
<dbReference type="GO" id="GO:0005840">
    <property type="term" value="C:ribosome"/>
    <property type="evidence" value="ECO:0007669"/>
    <property type="project" value="UniProtKB-KW"/>
</dbReference>
<gene>
    <name evidence="5" type="primary">prmB_10</name>
    <name evidence="5" type="ORF">GALL_440330</name>
</gene>
<dbReference type="InterPro" id="IPR002052">
    <property type="entry name" value="DNA_methylase_N6_adenine_CS"/>
</dbReference>
<dbReference type="InterPro" id="IPR017127">
    <property type="entry name" value="Ribosome_uL3_MTase"/>
</dbReference>